<protein>
    <submittedName>
        <fullName evidence="1">Uncharacterized protein</fullName>
    </submittedName>
</protein>
<dbReference type="RefSeq" id="WP_204659634.1">
    <property type="nucleotide sequence ID" value="NZ_CP056775.1"/>
</dbReference>
<name>A0ABX7ICK8_9BACT</name>
<proteinExistence type="predicted"/>
<keyword evidence="2" id="KW-1185">Reference proteome</keyword>
<dbReference type="EMBL" id="CP056775">
    <property type="protein sequence ID" value="QRR03550.1"/>
    <property type="molecule type" value="Genomic_DNA"/>
</dbReference>
<accession>A0ABX7ICK8</accession>
<evidence type="ECO:0000313" key="2">
    <source>
        <dbReference type="Proteomes" id="UP000612680"/>
    </source>
</evidence>
<reference evidence="1 2" key="1">
    <citation type="submission" date="2020-06" db="EMBL/GenBank/DDBJ databases">
        <title>Dyadobacter sandarakinus sp. nov., isolated from the soil of the Arctic Yellow River Station.</title>
        <authorList>
            <person name="Zhang Y."/>
            <person name="Peng F."/>
        </authorList>
    </citation>
    <scope>NUCLEOTIDE SEQUENCE [LARGE SCALE GENOMIC DNA]</scope>
    <source>
        <strain evidence="1 2">Q3-56</strain>
    </source>
</reference>
<sequence>MTSGNQHISLADHYFGFLKNLDSESKLDLISKLSRSLEECQSGEISLQSLFGAYQSEETADEIIAGIRSSRISNRNIEQL</sequence>
<dbReference type="Proteomes" id="UP000612680">
    <property type="component" value="Chromosome"/>
</dbReference>
<gene>
    <name evidence="1" type="ORF">HWI92_22860</name>
</gene>
<organism evidence="1 2">
    <name type="scientific">Dyadobacter sandarakinus</name>
    <dbReference type="NCBI Taxonomy" id="2747268"/>
    <lineage>
        <taxon>Bacteria</taxon>
        <taxon>Pseudomonadati</taxon>
        <taxon>Bacteroidota</taxon>
        <taxon>Cytophagia</taxon>
        <taxon>Cytophagales</taxon>
        <taxon>Spirosomataceae</taxon>
        <taxon>Dyadobacter</taxon>
    </lineage>
</organism>
<evidence type="ECO:0000313" key="1">
    <source>
        <dbReference type="EMBL" id="QRR03550.1"/>
    </source>
</evidence>